<evidence type="ECO:0000313" key="3">
    <source>
        <dbReference type="EMBL" id="KHK98832.1"/>
    </source>
</evidence>
<keyword evidence="2" id="KW-0560">Oxidoreductase</keyword>
<organism evidence="3 4">
    <name type="scientific">Microbacterium mangrovi</name>
    <dbReference type="NCBI Taxonomy" id="1348253"/>
    <lineage>
        <taxon>Bacteria</taxon>
        <taxon>Bacillati</taxon>
        <taxon>Actinomycetota</taxon>
        <taxon>Actinomycetes</taxon>
        <taxon>Micrococcales</taxon>
        <taxon>Microbacteriaceae</taxon>
        <taxon>Microbacterium</taxon>
    </lineage>
</organism>
<comment type="similarity">
    <text evidence="1">Belongs to the short-chain dehydrogenases/reductases (SDR) family.</text>
</comment>
<dbReference type="RefSeq" id="WP_039397734.1">
    <property type="nucleotide sequence ID" value="NZ_JTDK01000006.1"/>
</dbReference>
<reference evidence="3 4" key="1">
    <citation type="submission" date="2014-11" db="EMBL/GenBank/DDBJ databases">
        <title>Genome sequence of Microbacterium mangrovi MUSC 115(T).</title>
        <authorList>
            <person name="Lee L.-H."/>
        </authorList>
    </citation>
    <scope>NUCLEOTIDE SEQUENCE [LARGE SCALE GENOMIC DNA]</scope>
    <source>
        <strain evidence="3 4">MUSC 115</strain>
    </source>
</reference>
<keyword evidence="4" id="KW-1185">Reference proteome</keyword>
<evidence type="ECO:0000313" key="4">
    <source>
        <dbReference type="Proteomes" id="UP000031030"/>
    </source>
</evidence>
<dbReference type="InterPro" id="IPR002347">
    <property type="entry name" value="SDR_fam"/>
</dbReference>
<dbReference type="STRING" id="1348253.LK09_08115"/>
<accession>A0A0B2AB75</accession>
<comment type="caution">
    <text evidence="3">The sequence shown here is derived from an EMBL/GenBank/DDBJ whole genome shotgun (WGS) entry which is preliminary data.</text>
</comment>
<name>A0A0B2AB75_9MICO</name>
<dbReference type="CDD" id="cd11731">
    <property type="entry name" value="Lin1944_like_SDR_c"/>
    <property type="match status" value="1"/>
</dbReference>
<dbReference type="EMBL" id="JTDK01000006">
    <property type="protein sequence ID" value="KHK98832.1"/>
    <property type="molecule type" value="Genomic_DNA"/>
</dbReference>
<dbReference type="Proteomes" id="UP000031030">
    <property type="component" value="Unassembled WGS sequence"/>
</dbReference>
<dbReference type="PANTHER" id="PTHR43477">
    <property type="entry name" value="DIHYDROANTICAPSIN 7-DEHYDROGENASE"/>
    <property type="match status" value="1"/>
</dbReference>
<evidence type="ECO:0000256" key="1">
    <source>
        <dbReference type="ARBA" id="ARBA00006484"/>
    </source>
</evidence>
<dbReference type="Pfam" id="PF13561">
    <property type="entry name" value="adh_short_C2"/>
    <property type="match status" value="1"/>
</dbReference>
<dbReference type="PRINTS" id="PR00081">
    <property type="entry name" value="GDHRDH"/>
</dbReference>
<dbReference type="AlphaFoldDB" id="A0A0B2AB75"/>
<evidence type="ECO:0000256" key="2">
    <source>
        <dbReference type="ARBA" id="ARBA00023002"/>
    </source>
</evidence>
<dbReference type="SUPFAM" id="SSF51735">
    <property type="entry name" value="NAD(P)-binding Rossmann-fold domains"/>
    <property type="match status" value="1"/>
</dbReference>
<sequence length="197" mass="20242">MTVVIIGASGHVGAAAAAALRPHHDLVEVGRSTQPPVDLEQPDSIQALFAEIGSVDAIVSTVGHVPFLPLEDLSRDDYLRAFTGKVLNQIDLVRIATPFVRDGGSITLTSGVVGRVPIAAGVAAAMANGAVEAFVRAAAVELPRGIRINVVSPNVLATAEAFHSSFPGLSPVSDHVVGQAFRRAVDGLSTGEVLAAD</sequence>
<proteinExistence type="inferred from homology"/>
<dbReference type="PANTHER" id="PTHR43477:SF1">
    <property type="entry name" value="DIHYDROANTICAPSIN 7-DEHYDROGENASE"/>
    <property type="match status" value="1"/>
</dbReference>
<gene>
    <name evidence="3" type="ORF">LK09_08115</name>
</gene>
<dbReference type="InterPro" id="IPR036291">
    <property type="entry name" value="NAD(P)-bd_dom_sf"/>
</dbReference>
<dbReference type="OrthoDB" id="9787486at2"/>
<protein>
    <submittedName>
        <fullName evidence="3">Short-chain dehydrogenase</fullName>
    </submittedName>
</protein>
<dbReference type="InterPro" id="IPR051122">
    <property type="entry name" value="SDR_DHRS6-like"/>
</dbReference>
<dbReference type="GO" id="GO:0016491">
    <property type="term" value="F:oxidoreductase activity"/>
    <property type="evidence" value="ECO:0007669"/>
    <property type="project" value="UniProtKB-KW"/>
</dbReference>
<dbReference type="Gene3D" id="3.40.50.720">
    <property type="entry name" value="NAD(P)-binding Rossmann-like Domain"/>
    <property type="match status" value="1"/>
</dbReference>
<dbReference type="NCBIfam" id="NF005754">
    <property type="entry name" value="PRK07578.1"/>
    <property type="match status" value="1"/>
</dbReference>